<evidence type="ECO:0000259" key="1">
    <source>
        <dbReference type="SMART" id="SM00849"/>
    </source>
</evidence>
<dbReference type="AlphaFoldDB" id="A0A918WZ48"/>
<dbReference type="SMART" id="SM00849">
    <property type="entry name" value="Lactamase_B"/>
    <property type="match status" value="1"/>
</dbReference>
<dbReference type="InterPro" id="IPR036866">
    <property type="entry name" value="RibonucZ/Hydroxyglut_hydro"/>
</dbReference>
<dbReference type="Proteomes" id="UP000638353">
    <property type="component" value="Unassembled WGS sequence"/>
</dbReference>
<dbReference type="PANTHER" id="PTHR23131">
    <property type="entry name" value="ENDORIBONUCLEASE LACTB2"/>
    <property type="match status" value="1"/>
</dbReference>
<dbReference type="RefSeq" id="WP_189824600.1">
    <property type="nucleotide sequence ID" value="NZ_BMVC01000007.1"/>
</dbReference>
<sequence length="352" mass="38629">MAQPLTERSGALPDQPDHWTEPGAHLVSEGVYRIPLPLPLEGLNAVNVYLVEDREGPVLIDSGWAGPETGKALTEALRPLGYGLGDLAQILVTHAHWDHYTQALLLRESLGVRVRIGRGERHSIEGLDLNRGAHPEQAAQLRACGATELADAVAGMEVTAEEWAMPFGPPDAWLDDHEEVPLTERKLKVLATPGHTRGHVVFGDPAAGLLFAGDHVLPHITPSIGFERSPERSPLRSYQQSLRLIRELPDALLLPAHGPVTLSTHTRIDALLAHHEERLDAVAREVRKGARSALDVARALPWTRRLRHLDDLPDQHRMLAILEIDAHLEVLAETGVLCWDRVDGVRHFASAG</sequence>
<accession>A0A918WZ48</accession>
<dbReference type="EMBL" id="BMVC01000007">
    <property type="protein sequence ID" value="GHC96790.1"/>
    <property type="molecule type" value="Genomic_DNA"/>
</dbReference>
<organism evidence="2 3">
    <name type="scientific">Streptomyces finlayi</name>
    <dbReference type="NCBI Taxonomy" id="67296"/>
    <lineage>
        <taxon>Bacteria</taxon>
        <taxon>Bacillati</taxon>
        <taxon>Actinomycetota</taxon>
        <taxon>Actinomycetes</taxon>
        <taxon>Kitasatosporales</taxon>
        <taxon>Streptomycetaceae</taxon>
        <taxon>Streptomyces</taxon>
    </lineage>
</organism>
<protein>
    <submittedName>
        <fullName evidence="2">MBL fold metallo-hydrolase</fullName>
    </submittedName>
</protein>
<feature type="domain" description="Metallo-beta-lactamase" evidence="1">
    <location>
        <begin position="45"/>
        <end position="257"/>
    </location>
</feature>
<comment type="caution">
    <text evidence="2">The sequence shown here is derived from an EMBL/GenBank/DDBJ whole genome shotgun (WGS) entry which is preliminary data.</text>
</comment>
<dbReference type="InterPro" id="IPR050662">
    <property type="entry name" value="Sec-metab_biosynth-thioest"/>
</dbReference>
<dbReference type="PANTHER" id="PTHR23131:SF4">
    <property type="entry name" value="METALLO-BETA-LACTAMASE SUPERFAMILY POTEIN"/>
    <property type="match status" value="1"/>
</dbReference>
<dbReference type="Gene3D" id="3.60.15.10">
    <property type="entry name" value="Ribonuclease Z/Hydroxyacylglutathione hydrolase-like"/>
    <property type="match status" value="1"/>
</dbReference>
<name>A0A918WZ48_9ACTN</name>
<reference evidence="2" key="2">
    <citation type="submission" date="2020-09" db="EMBL/GenBank/DDBJ databases">
        <authorList>
            <person name="Sun Q."/>
            <person name="Ohkuma M."/>
        </authorList>
    </citation>
    <scope>NUCLEOTIDE SEQUENCE</scope>
    <source>
        <strain evidence="2">JCM 4637</strain>
    </source>
</reference>
<dbReference type="InterPro" id="IPR001279">
    <property type="entry name" value="Metallo-B-lactamas"/>
</dbReference>
<evidence type="ECO:0000313" key="3">
    <source>
        <dbReference type="Proteomes" id="UP000638353"/>
    </source>
</evidence>
<proteinExistence type="predicted"/>
<dbReference type="SUPFAM" id="SSF56281">
    <property type="entry name" value="Metallo-hydrolase/oxidoreductase"/>
    <property type="match status" value="1"/>
</dbReference>
<dbReference type="Pfam" id="PF00753">
    <property type="entry name" value="Lactamase_B"/>
    <property type="match status" value="1"/>
</dbReference>
<reference evidence="2" key="1">
    <citation type="journal article" date="2014" name="Int. J. Syst. Evol. Microbiol.">
        <title>Complete genome sequence of Corynebacterium casei LMG S-19264T (=DSM 44701T), isolated from a smear-ripened cheese.</title>
        <authorList>
            <consortium name="US DOE Joint Genome Institute (JGI-PGF)"/>
            <person name="Walter F."/>
            <person name="Albersmeier A."/>
            <person name="Kalinowski J."/>
            <person name="Ruckert C."/>
        </authorList>
    </citation>
    <scope>NUCLEOTIDE SEQUENCE</scope>
    <source>
        <strain evidence="2">JCM 4637</strain>
    </source>
</reference>
<evidence type="ECO:0000313" key="2">
    <source>
        <dbReference type="EMBL" id="GHC96790.1"/>
    </source>
</evidence>
<gene>
    <name evidence="2" type="primary">ampC</name>
    <name evidence="2" type="ORF">GCM10010334_37440</name>
</gene>